<dbReference type="AlphaFoldDB" id="A0AAE4C308"/>
<dbReference type="Pfam" id="PF18962">
    <property type="entry name" value="Por_Secre_tail"/>
    <property type="match status" value="1"/>
</dbReference>
<gene>
    <name evidence="3" type="ORF">J2787_000570</name>
</gene>
<proteinExistence type="predicted"/>
<keyword evidence="1" id="KW-0732">Signal</keyword>
<dbReference type="InterPro" id="IPR026444">
    <property type="entry name" value="Secre_tail"/>
</dbReference>
<comment type="caution">
    <text evidence="3">The sequence shown here is derived from an EMBL/GenBank/DDBJ whole genome shotgun (WGS) entry which is preliminary data.</text>
</comment>
<protein>
    <recommendedName>
        <fullName evidence="2">Secretion system C-terminal sorting domain-containing protein</fullName>
    </recommendedName>
</protein>
<sequence length="257" mass="29385">MKKFMVTLAMAAGSLFFGQITLGKNFSSENLQVYTNTNETFYYSTGFNITQVKIYKADYSLYKQFTPSVPAGYSMFIDQYKNNFVLSKNIFNTDNKLEIIVTFERYNSTTSEREYIIRIYSEDGNVLHEFGPSYRFSDEYDINIYHDATTNTNKLRLFNQETDSTEIYNLPTTSLSAREVQAKSKISAFPIPAQKTLNIMNPLNGSHTVEIYDMSGKLVLNKSFGSVENLVSIDVEGLPKGTYFYKIGELNAKFIKN</sequence>
<dbReference type="NCBIfam" id="TIGR04183">
    <property type="entry name" value="Por_Secre_tail"/>
    <property type="match status" value="1"/>
</dbReference>
<organism evidence="3 4">
    <name type="scientific">Chryseobacterium rhizosphaerae</name>
    <dbReference type="NCBI Taxonomy" id="395937"/>
    <lineage>
        <taxon>Bacteria</taxon>
        <taxon>Pseudomonadati</taxon>
        <taxon>Bacteroidota</taxon>
        <taxon>Flavobacteriia</taxon>
        <taxon>Flavobacteriales</taxon>
        <taxon>Weeksellaceae</taxon>
        <taxon>Chryseobacterium group</taxon>
        <taxon>Chryseobacterium</taxon>
    </lineage>
</organism>
<evidence type="ECO:0000259" key="2">
    <source>
        <dbReference type="Pfam" id="PF18962"/>
    </source>
</evidence>
<dbReference type="Proteomes" id="UP001184861">
    <property type="component" value="Unassembled WGS sequence"/>
</dbReference>
<dbReference type="EMBL" id="JAVDQY010000001">
    <property type="protein sequence ID" value="MDR6525200.1"/>
    <property type="molecule type" value="Genomic_DNA"/>
</dbReference>
<evidence type="ECO:0000256" key="1">
    <source>
        <dbReference type="ARBA" id="ARBA00022729"/>
    </source>
</evidence>
<evidence type="ECO:0000313" key="4">
    <source>
        <dbReference type="Proteomes" id="UP001184861"/>
    </source>
</evidence>
<evidence type="ECO:0000313" key="3">
    <source>
        <dbReference type="EMBL" id="MDR6525200.1"/>
    </source>
</evidence>
<name>A0AAE4C308_9FLAO</name>
<dbReference type="RefSeq" id="WP_309944525.1">
    <property type="nucleotide sequence ID" value="NZ_JAVDQY010000001.1"/>
</dbReference>
<reference evidence="3" key="1">
    <citation type="submission" date="2023-07" db="EMBL/GenBank/DDBJ databases">
        <title>Sorghum-associated microbial communities from plants grown in Nebraska, USA.</title>
        <authorList>
            <person name="Schachtman D."/>
        </authorList>
    </citation>
    <scope>NUCLEOTIDE SEQUENCE</scope>
    <source>
        <strain evidence="3">DS2360</strain>
    </source>
</reference>
<accession>A0AAE4C308</accession>
<feature type="domain" description="Secretion system C-terminal sorting" evidence="2">
    <location>
        <begin position="189"/>
        <end position="254"/>
    </location>
</feature>